<dbReference type="InterPro" id="IPR018928">
    <property type="entry name" value="HAP2/GCS1_dom"/>
</dbReference>
<protein>
    <recommendedName>
        <fullName evidence="3">Generative cell specific-1/HAP2 domain-containing protein</fullName>
    </recommendedName>
</protein>
<organism evidence="4 5">
    <name type="scientific">Diatraea saccharalis</name>
    <name type="common">sugarcane borer</name>
    <dbReference type="NCBI Taxonomy" id="40085"/>
    <lineage>
        <taxon>Eukaryota</taxon>
        <taxon>Metazoa</taxon>
        <taxon>Ecdysozoa</taxon>
        <taxon>Arthropoda</taxon>
        <taxon>Hexapoda</taxon>
        <taxon>Insecta</taxon>
        <taxon>Pterygota</taxon>
        <taxon>Neoptera</taxon>
        <taxon>Endopterygota</taxon>
        <taxon>Lepidoptera</taxon>
        <taxon>Glossata</taxon>
        <taxon>Ditrysia</taxon>
        <taxon>Pyraloidea</taxon>
        <taxon>Crambidae</taxon>
        <taxon>Crambinae</taxon>
        <taxon>Diatraea</taxon>
    </lineage>
</organism>
<evidence type="ECO:0000256" key="2">
    <source>
        <dbReference type="SAM" id="Phobius"/>
    </source>
</evidence>
<evidence type="ECO:0000259" key="3">
    <source>
        <dbReference type="Pfam" id="PF10699"/>
    </source>
</evidence>
<feature type="domain" description="Generative cell specific-1/HAP2" evidence="3">
    <location>
        <begin position="51"/>
        <end position="201"/>
    </location>
</feature>
<dbReference type="Proteomes" id="UP001153714">
    <property type="component" value="Chromosome 10"/>
</dbReference>
<keyword evidence="2" id="KW-0812">Transmembrane</keyword>
<accession>A0A9N9N2R4</accession>
<proteinExistence type="predicted"/>
<dbReference type="AlphaFoldDB" id="A0A9N9N2R4"/>
<dbReference type="Pfam" id="PF10699">
    <property type="entry name" value="HAP2-GCS1"/>
    <property type="match status" value="1"/>
</dbReference>
<name>A0A9N9N2R4_9NEOP</name>
<evidence type="ECO:0000313" key="5">
    <source>
        <dbReference type="Proteomes" id="UP001153714"/>
    </source>
</evidence>
<reference evidence="4" key="2">
    <citation type="submission" date="2022-10" db="EMBL/GenBank/DDBJ databases">
        <authorList>
            <consortium name="ENA_rothamsted_submissions"/>
            <consortium name="culmorum"/>
            <person name="King R."/>
        </authorList>
    </citation>
    <scope>NUCLEOTIDE SEQUENCE</scope>
</reference>
<keyword evidence="2" id="KW-1133">Transmembrane helix</keyword>
<feature type="transmembrane region" description="Helical" evidence="2">
    <location>
        <begin position="248"/>
        <end position="272"/>
    </location>
</feature>
<evidence type="ECO:0000313" key="4">
    <source>
        <dbReference type="EMBL" id="CAG9782908.1"/>
    </source>
</evidence>
<feature type="region of interest" description="Disordered" evidence="1">
    <location>
        <begin position="1"/>
        <end position="32"/>
    </location>
</feature>
<gene>
    <name evidence="4" type="ORF">DIATSA_LOCUS1132</name>
</gene>
<keyword evidence="2" id="KW-0472">Membrane</keyword>
<dbReference type="OrthoDB" id="44061at2759"/>
<sequence>MDDIVNMGDENPLSKRDGNRSEDTTDSIMEEQHHRRVLIRVSRALLAGNEDDIKISSNGSNKFLVMPYRRIHRAQIDLEARADSNELIRVGSSGSLITIVADNSRRTRSSLTVQATNKGLAAARFRQVRVKVRDCSPDVNDMIRKSSEQLITDPVLIAPRHTHRFVVELPLELPLDVTHCSIALVNDEDESIAVREVAIKKGDRCFCIWHCDCVCLDEDPKLLCREMADARQVAAGLSPRGRARRARFACYPDILCVNISVIIMGVLVALLMLGLLKAISGLFFHCIAKWGLYRLIQTPRKLEKYHEYCLKNRNVVYDDEGWPVHPDTKKRTVRLLSKEMEFVLNLIFFIAVPSLMLWDAIKWLRCVTSKAKKETRVADDKMRCFSTQDMQVRDMHIIYSQVLIRECSSTVVRSHGDDGSGHDTIHIETLKIIMSHQSQLLD</sequence>
<feature type="transmembrane region" description="Helical" evidence="2">
    <location>
        <begin position="342"/>
        <end position="361"/>
    </location>
</feature>
<reference evidence="4" key="1">
    <citation type="submission" date="2021-12" db="EMBL/GenBank/DDBJ databases">
        <authorList>
            <person name="King R."/>
        </authorList>
    </citation>
    <scope>NUCLEOTIDE SEQUENCE</scope>
</reference>
<feature type="compositionally biased region" description="Basic and acidic residues" evidence="1">
    <location>
        <begin position="12"/>
        <end position="23"/>
    </location>
</feature>
<evidence type="ECO:0000256" key="1">
    <source>
        <dbReference type="SAM" id="MobiDB-lite"/>
    </source>
</evidence>
<dbReference type="EMBL" id="OU893341">
    <property type="protein sequence ID" value="CAG9782908.1"/>
    <property type="molecule type" value="Genomic_DNA"/>
</dbReference>
<keyword evidence="5" id="KW-1185">Reference proteome</keyword>